<organism evidence="3 4">
    <name type="scientific">Agaribacillus aureus</name>
    <dbReference type="NCBI Taxonomy" id="3051825"/>
    <lineage>
        <taxon>Bacteria</taxon>
        <taxon>Pseudomonadati</taxon>
        <taxon>Bacteroidota</taxon>
        <taxon>Cytophagia</taxon>
        <taxon>Cytophagales</taxon>
        <taxon>Splendidivirgaceae</taxon>
        <taxon>Agaribacillus</taxon>
    </lineage>
</organism>
<feature type="chain" id="PRO_5045094483" evidence="1">
    <location>
        <begin position="25"/>
        <end position="361"/>
    </location>
</feature>
<comment type="caution">
    <text evidence="3">The sequence shown here is derived from an EMBL/GenBank/DDBJ whole genome shotgun (WGS) entry which is preliminary data.</text>
</comment>
<accession>A0ABT8LCN2</accession>
<feature type="signal peptide" evidence="1">
    <location>
        <begin position="1"/>
        <end position="24"/>
    </location>
</feature>
<dbReference type="PANTHER" id="PTHR11261:SF3">
    <property type="entry name" value="RETINOL-BINDING PROTEIN 3"/>
    <property type="match status" value="1"/>
</dbReference>
<proteinExistence type="predicted"/>
<dbReference type="InterPro" id="IPR005151">
    <property type="entry name" value="Tail-specific_protease"/>
</dbReference>
<dbReference type="InterPro" id="IPR028204">
    <property type="entry name" value="Tricorn_C1"/>
</dbReference>
<evidence type="ECO:0000313" key="4">
    <source>
        <dbReference type="Proteomes" id="UP001172083"/>
    </source>
</evidence>
<keyword evidence="1" id="KW-0732">Signal</keyword>
<dbReference type="Gene3D" id="3.90.226.10">
    <property type="entry name" value="2-enoyl-CoA Hydratase, Chain A, domain 1"/>
    <property type="match status" value="1"/>
</dbReference>
<sequence>MNKINICIIAIFMLLSTLISCEFAAMEANPGKDHVSIFNEFWELFNTKYAMFDAKGVDWTAVYNDNRDLIDNTISDDSLFRVMGRMVLLLKDGHTSLNGFNSLSSEEFSAITEKYDEKDPSEIDPFVFRDASFSILEGFPENLDTTVVKEKYLNGKVDTAEGMTYTTLDDNIGYIVYRDFLQPVSDESMDLVLRALANTKGIILDVRGNQGGSPAFAEIMASHFTDKPVKTGFERFKTGPGPNDFKDSPITIHPAKGELYTKPVAVLTNRACYSATTTLIYSMNPMPHVTFIGGRTGGGSGSVADGHLANGWQYSLSVSEFIDHEGRHLDDGFDPDIMVNLNEKDKSRDEIIERARSELRK</sequence>
<dbReference type="Pfam" id="PF14684">
    <property type="entry name" value="Tricorn_C1"/>
    <property type="match status" value="1"/>
</dbReference>
<dbReference type="Proteomes" id="UP001172083">
    <property type="component" value="Unassembled WGS sequence"/>
</dbReference>
<feature type="domain" description="Tail specific protease" evidence="2">
    <location>
        <begin position="140"/>
        <end position="340"/>
    </location>
</feature>
<dbReference type="Gene3D" id="3.30.750.44">
    <property type="match status" value="1"/>
</dbReference>
<dbReference type="SMART" id="SM00245">
    <property type="entry name" value="TSPc"/>
    <property type="match status" value="1"/>
</dbReference>
<dbReference type="SUPFAM" id="SSF52096">
    <property type="entry name" value="ClpP/crotonase"/>
    <property type="match status" value="1"/>
</dbReference>
<dbReference type="EMBL" id="JAUJEB010000006">
    <property type="protein sequence ID" value="MDN5215512.1"/>
    <property type="molecule type" value="Genomic_DNA"/>
</dbReference>
<evidence type="ECO:0000313" key="3">
    <source>
        <dbReference type="EMBL" id="MDN5215512.1"/>
    </source>
</evidence>
<gene>
    <name evidence="3" type="ORF">QQ020_25770</name>
</gene>
<dbReference type="RefSeq" id="WP_346760842.1">
    <property type="nucleotide sequence ID" value="NZ_JAUJEB010000006.1"/>
</dbReference>
<evidence type="ECO:0000256" key="1">
    <source>
        <dbReference type="SAM" id="SignalP"/>
    </source>
</evidence>
<dbReference type="Pfam" id="PF03572">
    <property type="entry name" value="Peptidase_S41"/>
    <property type="match status" value="1"/>
</dbReference>
<keyword evidence="4" id="KW-1185">Reference proteome</keyword>
<name>A0ABT8LCN2_9BACT</name>
<dbReference type="PANTHER" id="PTHR11261">
    <property type="entry name" value="INTERPHOTORECEPTOR RETINOID-BINDING PROTEIN"/>
    <property type="match status" value="1"/>
</dbReference>
<evidence type="ECO:0000259" key="2">
    <source>
        <dbReference type="SMART" id="SM00245"/>
    </source>
</evidence>
<protein>
    <submittedName>
        <fullName evidence="3">S41 family peptidase</fullName>
    </submittedName>
</protein>
<reference evidence="3" key="1">
    <citation type="submission" date="2023-06" db="EMBL/GenBank/DDBJ databases">
        <title>Genomic of Agaribacillus aureum.</title>
        <authorList>
            <person name="Wang G."/>
        </authorList>
    </citation>
    <scope>NUCLEOTIDE SEQUENCE</scope>
    <source>
        <strain evidence="3">BMA12</strain>
    </source>
</reference>
<dbReference type="InterPro" id="IPR029045">
    <property type="entry name" value="ClpP/crotonase-like_dom_sf"/>
</dbReference>
<dbReference type="CDD" id="cd07563">
    <property type="entry name" value="Peptidase_S41_IRBP"/>
    <property type="match status" value="1"/>
</dbReference>
<dbReference type="PROSITE" id="PS51257">
    <property type="entry name" value="PROKAR_LIPOPROTEIN"/>
    <property type="match status" value="1"/>
</dbReference>